<proteinExistence type="predicted"/>
<reference evidence="2 3" key="1">
    <citation type="submission" date="2016-10" db="EMBL/GenBank/DDBJ databases">
        <authorList>
            <person name="de Groot N.N."/>
        </authorList>
    </citation>
    <scope>NUCLEOTIDE SEQUENCE [LARGE SCALE GENOMIC DNA]</scope>
    <source>
        <strain evidence="3">P4-7,KCTC 19426,CECT 7604</strain>
    </source>
</reference>
<evidence type="ECO:0000256" key="1">
    <source>
        <dbReference type="SAM" id="Phobius"/>
    </source>
</evidence>
<dbReference type="EMBL" id="LT629710">
    <property type="protein sequence ID" value="SDP13952.1"/>
    <property type="molecule type" value="Genomic_DNA"/>
</dbReference>
<feature type="transmembrane region" description="Helical" evidence="1">
    <location>
        <begin position="379"/>
        <end position="400"/>
    </location>
</feature>
<feature type="transmembrane region" description="Helical" evidence="1">
    <location>
        <begin position="20"/>
        <end position="38"/>
    </location>
</feature>
<dbReference type="Proteomes" id="UP000198741">
    <property type="component" value="Chromosome I"/>
</dbReference>
<evidence type="ECO:0000313" key="2">
    <source>
        <dbReference type="EMBL" id="SDP13952.1"/>
    </source>
</evidence>
<dbReference type="OrthoDB" id="5124967at2"/>
<protein>
    <recommendedName>
        <fullName evidence="4">Dolichyl-phosphate-mannose-protein mannosyltransferase</fullName>
    </recommendedName>
</protein>
<feature type="transmembrane region" description="Helical" evidence="1">
    <location>
        <begin position="290"/>
        <end position="309"/>
    </location>
</feature>
<feature type="transmembrane region" description="Helical" evidence="1">
    <location>
        <begin position="221"/>
        <end position="241"/>
    </location>
</feature>
<dbReference type="AlphaFoldDB" id="A0A1H0Q9A4"/>
<feature type="transmembrane region" description="Helical" evidence="1">
    <location>
        <begin position="101"/>
        <end position="119"/>
    </location>
</feature>
<keyword evidence="3" id="KW-1185">Reference proteome</keyword>
<name>A0A1H0Q9A4_9ACTN</name>
<keyword evidence="1" id="KW-0812">Transmembrane</keyword>
<organism evidence="2 3">
    <name type="scientific">Nakamurella panacisegetis</name>
    <dbReference type="NCBI Taxonomy" id="1090615"/>
    <lineage>
        <taxon>Bacteria</taxon>
        <taxon>Bacillati</taxon>
        <taxon>Actinomycetota</taxon>
        <taxon>Actinomycetes</taxon>
        <taxon>Nakamurellales</taxon>
        <taxon>Nakamurellaceae</taxon>
        <taxon>Nakamurella</taxon>
    </lineage>
</organism>
<dbReference type="RefSeq" id="WP_157695445.1">
    <property type="nucleotide sequence ID" value="NZ_LT629710.1"/>
</dbReference>
<dbReference type="STRING" id="1090615.SAMN04515671_3027"/>
<feature type="transmembrane region" description="Helical" evidence="1">
    <location>
        <begin position="330"/>
        <end position="350"/>
    </location>
</feature>
<feature type="transmembrane region" description="Helical" evidence="1">
    <location>
        <begin position="356"/>
        <end position="372"/>
    </location>
</feature>
<accession>A0A1H0Q9A4</accession>
<feature type="transmembrane region" description="Helical" evidence="1">
    <location>
        <begin position="192"/>
        <end position="214"/>
    </location>
</feature>
<keyword evidence="1" id="KW-1133">Transmembrane helix</keyword>
<keyword evidence="1" id="KW-0472">Membrane</keyword>
<gene>
    <name evidence="2" type="ORF">SAMN04515671_3027</name>
</gene>
<evidence type="ECO:0000313" key="3">
    <source>
        <dbReference type="Proteomes" id="UP000198741"/>
    </source>
</evidence>
<feature type="transmembrane region" description="Helical" evidence="1">
    <location>
        <begin position="152"/>
        <end position="172"/>
    </location>
</feature>
<evidence type="ECO:0008006" key="4">
    <source>
        <dbReference type="Google" id="ProtNLM"/>
    </source>
</evidence>
<feature type="transmembrane region" description="Helical" evidence="1">
    <location>
        <begin position="125"/>
        <end position="145"/>
    </location>
</feature>
<sequence>MAEIVVTPRPRPWRRTIEAPTLAALGATVVGVVLRVWALRSTALGAFNGDEAVTGVMVRRILAGQNHYVFFAGQQYNGSLEQYLQAGMYWLFRLPQNPVTLRYPQIALTAAATWLVYLVGCRLLARPWAAVVAAVLFAFGPYWTLARGIGTFGAYPSLIVVGLVGLYCALRVGEPGRSGMFAAAGLGFSAGLIAWLGLSGVELLIPAGFLAAPYLFRRWQLWMAAVPGLVVGMLPLLVWSFRNQTFALFDAGPPIAPSTVWQRLRNLFDPVVREFIGVAWTNGSPGWPLVLQYLAVAGLGLGYIVAVVRRRAGILQMLRFRKAGWTPFDALLLSVPVVVVIYGASKWAWVSAEPRYLFSFSPVLVWCLAAAWPQRPSVARAVAVIAGAAVFAATSVTMLANRPYVPAAHSLADVDAASRYLRSSGQGFGYADYWTAMPLLYIGGGDIAVAPLSAGRTKFPAVTASVDQADDFFYAATGPSSTAKFGAAWLKNVLRAHQVTFHEVRFGRVVVLDQLEPALKPWELGIGTPPSQ</sequence>